<organism evidence="1 2">
    <name type="scientific">Phycomyces blakesleeanus (strain ATCC 8743b / DSM 1359 / FGSC 10004 / NBRC 33097 / NRRL 1555)</name>
    <dbReference type="NCBI Taxonomy" id="763407"/>
    <lineage>
        <taxon>Eukaryota</taxon>
        <taxon>Fungi</taxon>
        <taxon>Fungi incertae sedis</taxon>
        <taxon>Mucoromycota</taxon>
        <taxon>Mucoromycotina</taxon>
        <taxon>Mucoromycetes</taxon>
        <taxon>Mucorales</taxon>
        <taxon>Phycomycetaceae</taxon>
        <taxon>Phycomyces</taxon>
    </lineage>
</organism>
<dbReference type="Proteomes" id="UP000077315">
    <property type="component" value="Unassembled WGS sequence"/>
</dbReference>
<evidence type="ECO:0000313" key="1">
    <source>
        <dbReference type="EMBL" id="OAD81380.1"/>
    </source>
</evidence>
<gene>
    <name evidence="1" type="ORF">PHYBLDRAFT_138927</name>
</gene>
<accession>A0A163ESY7</accession>
<evidence type="ECO:0000313" key="2">
    <source>
        <dbReference type="Proteomes" id="UP000077315"/>
    </source>
</evidence>
<name>A0A163ESY7_PHYB8</name>
<dbReference type="VEuPathDB" id="FungiDB:PHYBLDRAFT_138927"/>
<keyword evidence="2" id="KW-1185">Reference proteome</keyword>
<dbReference type="OrthoDB" id="2417874at2759"/>
<dbReference type="AlphaFoldDB" id="A0A163ESY7"/>
<reference evidence="2" key="1">
    <citation type="submission" date="2015-06" db="EMBL/GenBank/DDBJ databases">
        <title>Expansion of signal transduction pathways in fungi by whole-genome duplication.</title>
        <authorList>
            <consortium name="DOE Joint Genome Institute"/>
            <person name="Corrochano L.M."/>
            <person name="Kuo A."/>
            <person name="Marcet-Houben M."/>
            <person name="Polaino S."/>
            <person name="Salamov A."/>
            <person name="Villalobos J.M."/>
            <person name="Alvarez M.I."/>
            <person name="Avalos J."/>
            <person name="Benito E.P."/>
            <person name="Benoit I."/>
            <person name="Burger G."/>
            <person name="Camino L.P."/>
            <person name="Canovas D."/>
            <person name="Cerda-Olmedo E."/>
            <person name="Cheng J.-F."/>
            <person name="Dominguez A."/>
            <person name="Elias M."/>
            <person name="Eslava A.P."/>
            <person name="Glaser F."/>
            <person name="Grimwood J."/>
            <person name="Gutierrez G."/>
            <person name="Heitman J."/>
            <person name="Henrissat B."/>
            <person name="Iturriaga E.A."/>
            <person name="Lang B.F."/>
            <person name="Lavin J.L."/>
            <person name="Lee S."/>
            <person name="Li W."/>
            <person name="Lindquist E."/>
            <person name="Lopez-Garcia S."/>
            <person name="Luque E.M."/>
            <person name="Marcos A.T."/>
            <person name="Martin J."/>
            <person name="McCluskey K."/>
            <person name="Medina H.R."/>
            <person name="Miralles-Duran A."/>
            <person name="Miyazaki A."/>
            <person name="Munoz-Torres E."/>
            <person name="Oguiza J.A."/>
            <person name="Ohm R."/>
            <person name="Olmedo M."/>
            <person name="Orejas M."/>
            <person name="Ortiz-Castellanos L."/>
            <person name="Pisabarro A.G."/>
            <person name="Rodriguez-Romero J."/>
            <person name="Ruiz-Herrera J."/>
            <person name="Ruiz-Vazquez R."/>
            <person name="Sanz C."/>
            <person name="Schackwitz W."/>
            <person name="Schmutz J."/>
            <person name="Shahriari M."/>
            <person name="Shelest E."/>
            <person name="Silva-Franco F."/>
            <person name="Soanes D."/>
            <person name="Syed K."/>
            <person name="Tagua V.G."/>
            <person name="Talbot N.J."/>
            <person name="Thon M."/>
            <person name="De vries R.P."/>
            <person name="Wiebenga A."/>
            <person name="Yadav J.S."/>
            <person name="Braun E.L."/>
            <person name="Baker S."/>
            <person name="Garre V."/>
            <person name="Horwitz B."/>
            <person name="Torres-Martinez S."/>
            <person name="Idnurm A."/>
            <person name="Herrera-Estrella A."/>
            <person name="Gabaldon T."/>
            <person name="Grigoriev I.V."/>
        </authorList>
    </citation>
    <scope>NUCLEOTIDE SEQUENCE [LARGE SCALE GENOMIC DNA]</scope>
    <source>
        <strain evidence="2">NRRL 1555(-)</strain>
    </source>
</reference>
<dbReference type="InParanoid" id="A0A163ESY7"/>
<proteinExistence type="predicted"/>
<dbReference type="EMBL" id="KV440971">
    <property type="protein sequence ID" value="OAD81380.1"/>
    <property type="molecule type" value="Genomic_DNA"/>
</dbReference>
<protein>
    <recommendedName>
        <fullName evidence="3">Reverse transcriptase domain-containing protein</fullName>
    </recommendedName>
</protein>
<sequence length="477" mass="52300">MADCFIVDHGLLTQLAMSHAQITQDPCVALQLDQEKAYDRVKLMNRFTLLSQICLSFCGKSIVANSLLLSSVWHVQYMTHVPLSSFTVIRTHIRSFLRLGFGSPGWPLLCLPRKSGDLGLIDPDHQQRALQLCWILLILDSHSFSSTSFILPYLESILPLNFCASSASIALLFLCSSATCPTLLLPLHRACTSLLPASLPSNLQLPLSVVQHFPLTAICISVPPFVESSLNLKKKLVPDEFSMEADDRLVRKVRGTSSQGRNRIGHFFQQIDFCKMILCPWVLSCLDHRLSIDTPPPDLSSLLSLLALDLSDAIFAHKCPHLYICPSNGVNSGLSLSLTAVAQSGEKYFGIDRQHENVSTYLYLDASPAHLAFFVKILLKISITFPLAVLSNVRCGTSSSLAFACLGALLTSAFSLPEAASHHVPPIKTFGFYFPFSLLKKSGVLIGSLFFDKQPFLSGVVAQKASTVIEKHIGTLA</sequence>
<dbReference type="RefSeq" id="XP_018299420.1">
    <property type="nucleotide sequence ID" value="XM_018430111.1"/>
</dbReference>
<dbReference type="GeneID" id="28991017"/>
<evidence type="ECO:0008006" key="3">
    <source>
        <dbReference type="Google" id="ProtNLM"/>
    </source>
</evidence>